<protein>
    <submittedName>
        <fullName evidence="3">Uncharacterized protein LOC112685808</fullName>
    </submittedName>
</protein>
<accession>A0A8B8FTB8</accession>
<evidence type="ECO:0000313" key="2">
    <source>
        <dbReference type="Proteomes" id="UP000694846"/>
    </source>
</evidence>
<dbReference type="GO" id="GO:0003824">
    <property type="term" value="F:catalytic activity"/>
    <property type="evidence" value="ECO:0007669"/>
    <property type="project" value="InterPro"/>
</dbReference>
<dbReference type="GeneID" id="112685808"/>
<dbReference type="RefSeq" id="XP_025413600.1">
    <property type="nucleotide sequence ID" value="XM_025557815.1"/>
</dbReference>
<dbReference type="AlphaFoldDB" id="A0A8B8FTB8"/>
<dbReference type="PANTHER" id="PTHR33273:SF4">
    <property type="entry name" value="ENDONUCLEASE_EXONUCLEASE_PHOSPHATASE DOMAIN-CONTAINING PROTEIN"/>
    <property type="match status" value="1"/>
</dbReference>
<evidence type="ECO:0000313" key="3">
    <source>
        <dbReference type="RefSeq" id="XP_025413600.1"/>
    </source>
</evidence>
<proteinExistence type="predicted"/>
<feature type="domain" description="Endonuclease/exonuclease/phosphatase" evidence="1">
    <location>
        <begin position="99"/>
        <end position="213"/>
    </location>
</feature>
<dbReference type="OrthoDB" id="6776929at2759"/>
<keyword evidence="2" id="KW-1185">Reference proteome</keyword>
<sequence>MFTLLQWNLNGFFKKLDELKIIITETQPEIICLQETNFKYDTSGKLPNYTGYSKYRTTGARASGGVTIYVKSEFPCKIININTHLEATAVTVKLRQLEINVCNMYIPNQQDFTQNDIENILNQIPSPFIINGDFNSHHTSWASKSTDRRGKEFYKSVDNDNIVILNNNEPTHINIANGLMSNIDLSLSNSALAQRLKWNVYKNITSSDHFPIIIKYLSRTNDSTKGERWNLKNPNWSLYSELLEEEINNIKDVETVDINTLVNTFTNSIIQTANLTIGKSTTNNRKLKVPWWNQKIKSAIEDKYKALKQFKLSKTQEDLIELKKHRARTRYLIKYSKKTSWENFTNSINEKTDTKIVWNKIQSLKGLNRNRKINLINMNTDALINEELVANQLGEYFSQNSSNTNYTTQFQTYKHKREKETIPNTLDQNQIDQIQLNLPITMQEIIFTLTKCKSHSPGPDSIPYIFIQNFGPNSLKLTLTIFNRIFTEGFWPSTWKKWYGNTNSKT</sequence>
<dbReference type="InterPro" id="IPR036691">
    <property type="entry name" value="Endo/exonu/phosph_ase_sf"/>
</dbReference>
<dbReference type="Proteomes" id="UP000694846">
    <property type="component" value="Unplaced"/>
</dbReference>
<reference evidence="3" key="1">
    <citation type="submission" date="2025-08" db="UniProtKB">
        <authorList>
            <consortium name="RefSeq"/>
        </authorList>
    </citation>
    <scope>IDENTIFICATION</scope>
    <source>
        <tissue evidence="3">Whole body</tissue>
    </source>
</reference>
<gene>
    <name evidence="3" type="primary">LOC112685808</name>
</gene>
<evidence type="ECO:0000259" key="1">
    <source>
        <dbReference type="Pfam" id="PF14529"/>
    </source>
</evidence>
<dbReference type="SUPFAM" id="SSF56219">
    <property type="entry name" value="DNase I-like"/>
    <property type="match status" value="1"/>
</dbReference>
<dbReference type="Gene3D" id="3.60.10.10">
    <property type="entry name" value="Endonuclease/exonuclease/phosphatase"/>
    <property type="match status" value="1"/>
</dbReference>
<name>A0A8B8FTB8_9HEMI</name>
<dbReference type="InterPro" id="IPR005135">
    <property type="entry name" value="Endo/exonuclease/phosphatase"/>
</dbReference>
<organism evidence="2 3">
    <name type="scientific">Sipha flava</name>
    <name type="common">yellow sugarcane aphid</name>
    <dbReference type="NCBI Taxonomy" id="143950"/>
    <lineage>
        <taxon>Eukaryota</taxon>
        <taxon>Metazoa</taxon>
        <taxon>Ecdysozoa</taxon>
        <taxon>Arthropoda</taxon>
        <taxon>Hexapoda</taxon>
        <taxon>Insecta</taxon>
        <taxon>Pterygota</taxon>
        <taxon>Neoptera</taxon>
        <taxon>Paraneoptera</taxon>
        <taxon>Hemiptera</taxon>
        <taxon>Sternorrhyncha</taxon>
        <taxon>Aphidomorpha</taxon>
        <taxon>Aphidoidea</taxon>
        <taxon>Aphididae</taxon>
        <taxon>Sipha</taxon>
    </lineage>
</organism>
<dbReference type="Pfam" id="PF14529">
    <property type="entry name" value="Exo_endo_phos_2"/>
    <property type="match status" value="1"/>
</dbReference>
<dbReference type="PANTHER" id="PTHR33273">
    <property type="entry name" value="DOMAIN-CONTAINING PROTEIN, PUTATIVE-RELATED"/>
    <property type="match status" value="1"/>
</dbReference>